<evidence type="ECO:0000313" key="2">
    <source>
        <dbReference type="EMBL" id="TFK33533.1"/>
    </source>
</evidence>
<feature type="compositionally biased region" description="Polar residues" evidence="1">
    <location>
        <begin position="295"/>
        <end position="305"/>
    </location>
</feature>
<feature type="region of interest" description="Disordered" evidence="1">
    <location>
        <begin position="205"/>
        <end position="305"/>
    </location>
</feature>
<name>A0A5C3LMM4_9AGAR</name>
<evidence type="ECO:0000256" key="1">
    <source>
        <dbReference type="SAM" id="MobiDB-lite"/>
    </source>
</evidence>
<proteinExistence type="predicted"/>
<reference evidence="2 3" key="1">
    <citation type="journal article" date="2019" name="Nat. Ecol. Evol.">
        <title>Megaphylogeny resolves global patterns of mushroom evolution.</title>
        <authorList>
            <person name="Varga T."/>
            <person name="Krizsan K."/>
            <person name="Foldi C."/>
            <person name="Dima B."/>
            <person name="Sanchez-Garcia M."/>
            <person name="Sanchez-Ramirez S."/>
            <person name="Szollosi G.J."/>
            <person name="Szarkandi J.G."/>
            <person name="Papp V."/>
            <person name="Albert L."/>
            <person name="Andreopoulos W."/>
            <person name="Angelini C."/>
            <person name="Antonin V."/>
            <person name="Barry K.W."/>
            <person name="Bougher N.L."/>
            <person name="Buchanan P."/>
            <person name="Buyck B."/>
            <person name="Bense V."/>
            <person name="Catcheside P."/>
            <person name="Chovatia M."/>
            <person name="Cooper J."/>
            <person name="Damon W."/>
            <person name="Desjardin D."/>
            <person name="Finy P."/>
            <person name="Geml J."/>
            <person name="Haridas S."/>
            <person name="Hughes K."/>
            <person name="Justo A."/>
            <person name="Karasinski D."/>
            <person name="Kautmanova I."/>
            <person name="Kiss B."/>
            <person name="Kocsube S."/>
            <person name="Kotiranta H."/>
            <person name="LaButti K.M."/>
            <person name="Lechner B.E."/>
            <person name="Liimatainen K."/>
            <person name="Lipzen A."/>
            <person name="Lukacs Z."/>
            <person name="Mihaltcheva S."/>
            <person name="Morgado L.N."/>
            <person name="Niskanen T."/>
            <person name="Noordeloos M.E."/>
            <person name="Ohm R.A."/>
            <person name="Ortiz-Santana B."/>
            <person name="Ovrebo C."/>
            <person name="Racz N."/>
            <person name="Riley R."/>
            <person name="Savchenko A."/>
            <person name="Shiryaev A."/>
            <person name="Soop K."/>
            <person name="Spirin V."/>
            <person name="Szebenyi C."/>
            <person name="Tomsovsky M."/>
            <person name="Tulloss R.E."/>
            <person name="Uehling J."/>
            <person name="Grigoriev I.V."/>
            <person name="Vagvolgyi C."/>
            <person name="Papp T."/>
            <person name="Martin F.M."/>
            <person name="Miettinen O."/>
            <person name="Hibbett D.S."/>
            <person name="Nagy L.G."/>
        </authorList>
    </citation>
    <scope>NUCLEOTIDE SEQUENCE [LARGE SCALE GENOMIC DNA]</scope>
    <source>
        <strain evidence="2 3">CBS 166.37</strain>
    </source>
</reference>
<dbReference type="OrthoDB" id="3243413at2759"/>
<sequence length="577" mass="63557">MVKRPKSPDPSDDAKYFTVYQPYPLNANWELPADCIKCAFWIANCIGPDALFALHYKPKARGMVLLEVDKSFPDSQLLLGEHRWSEFLRDPIDEEKDRVSQIFYCLYDNGRAAQKDGWKRIHVEGSWFKDWSMVNSIVNHPYPETYWCPLPPEDKTNKSLCRPLPVAVKPPPPKDLPPVVGSAVWVAGKGVPTPTPQAIQGAWAKGRTAQAKANAPKPAVPKIAPRANAWNKPIITNKPTQPTPRAGPSAPPAWGITRSAPSVPNPPGHNLPTPPHTASNSPSPLTYPSPPGLTRNPSNAPQAGPSSIAHVTEQLVNVTLSPSQERNLYLLGEGDDDEEEFVSRDPTEENYLPEWETAAVRKAEQDIWNLKAQAIPEVVDENLNLWGADEERPKPEVILCPTHGIACKKGICKDMAKIVRDMERAKTAKPAGRGKQGSGGGGWGKKGTFREFRRLRRSKLEYLIFQALKSPGKALLTRIATRRATVKMMDSRKSRPVARVVVQEDVVVVVEAAGALGVRATPTTAFRVGSTTRGVSRVPARMDGPRRVLGDPPPHTFCYFSLVAGFLSSIRTFLLHD</sequence>
<keyword evidence="3" id="KW-1185">Reference proteome</keyword>
<accession>A0A5C3LMM4</accession>
<dbReference type="EMBL" id="ML213646">
    <property type="protein sequence ID" value="TFK33533.1"/>
    <property type="molecule type" value="Genomic_DNA"/>
</dbReference>
<dbReference type="AlphaFoldDB" id="A0A5C3LMM4"/>
<dbReference type="Proteomes" id="UP000308652">
    <property type="component" value="Unassembled WGS sequence"/>
</dbReference>
<feature type="region of interest" description="Disordered" evidence="1">
    <location>
        <begin position="425"/>
        <end position="445"/>
    </location>
</feature>
<feature type="compositionally biased region" description="Pro residues" evidence="1">
    <location>
        <begin position="263"/>
        <end position="275"/>
    </location>
</feature>
<feature type="compositionally biased region" description="Gly residues" evidence="1">
    <location>
        <begin position="434"/>
        <end position="445"/>
    </location>
</feature>
<protein>
    <submittedName>
        <fullName evidence="2">Uncharacterized protein</fullName>
    </submittedName>
</protein>
<gene>
    <name evidence="2" type="ORF">BDQ12DRAFT_657809</name>
</gene>
<organism evidence="2 3">
    <name type="scientific">Crucibulum laeve</name>
    <dbReference type="NCBI Taxonomy" id="68775"/>
    <lineage>
        <taxon>Eukaryota</taxon>
        <taxon>Fungi</taxon>
        <taxon>Dikarya</taxon>
        <taxon>Basidiomycota</taxon>
        <taxon>Agaricomycotina</taxon>
        <taxon>Agaricomycetes</taxon>
        <taxon>Agaricomycetidae</taxon>
        <taxon>Agaricales</taxon>
        <taxon>Agaricineae</taxon>
        <taxon>Nidulariaceae</taxon>
        <taxon>Crucibulum</taxon>
    </lineage>
</organism>
<feature type="compositionally biased region" description="Low complexity" evidence="1">
    <location>
        <begin position="209"/>
        <end position="227"/>
    </location>
</feature>
<evidence type="ECO:0000313" key="3">
    <source>
        <dbReference type="Proteomes" id="UP000308652"/>
    </source>
</evidence>